<dbReference type="RefSeq" id="WP_153758899.1">
    <property type="nucleotide sequence ID" value="NZ_CP045851.1"/>
</dbReference>
<evidence type="ECO:0000313" key="2">
    <source>
        <dbReference type="EMBL" id="QGG94791.1"/>
    </source>
</evidence>
<dbReference type="SUPFAM" id="SSF51905">
    <property type="entry name" value="FAD/NAD(P)-binding domain"/>
    <property type="match status" value="1"/>
</dbReference>
<dbReference type="PRINTS" id="PR00420">
    <property type="entry name" value="RNGMNOXGNASE"/>
</dbReference>
<name>A0A5Q2RJQ8_9ACTN</name>
<dbReference type="KEGG" id="atq:GH723_06515"/>
<dbReference type="NCBIfam" id="TIGR02032">
    <property type="entry name" value="GG-red-SF"/>
    <property type="match status" value="1"/>
</dbReference>
<protein>
    <submittedName>
        <fullName evidence="2">Geranylgeranyl reductase family protein</fullName>
    </submittedName>
</protein>
<sequence>MIDVVVVGAGPAGTAAALTLHRAGLDVVVIDKARFPRDKTCGDGLTTLALRELEALGLPPADVASWIDVPRMFLHSPARRIVTLPLPEGPGTYAAVARRADLDAALVDLARSEGVTVLEGAALRSATRVDDSVEVAVEGHEPVRARWAIGADGMWSPLRKALGVHDPGYRGEWHAFRQYFRDTGPGTRDLHVWFEPDLLPGYAWSFPLPDGGANVGFGVLRGHHLDGGALARLWPDLLERAPIRRVLGPRAEPEGPHRAWPIPAGIDAATLGTGRALFVGDAARAADVMTGEGIGQALLTGRLAAEAVIAGGRAPAADVVRRYTDEVRRELAADHRMASALGTILAQRWGAEAAIAVVGLHPWTRRNVGRWLFEDSPRGIALTPRRWRRGALSGPPAYAGAPAVPSDRT</sequence>
<organism evidence="2 3">
    <name type="scientific">Actinomarinicola tropica</name>
    <dbReference type="NCBI Taxonomy" id="2789776"/>
    <lineage>
        <taxon>Bacteria</taxon>
        <taxon>Bacillati</taxon>
        <taxon>Actinomycetota</taxon>
        <taxon>Acidimicrobiia</taxon>
        <taxon>Acidimicrobiales</taxon>
        <taxon>Iamiaceae</taxon>
        <taxon>Actinomarinicola</taxon>
    </lineage>
</organism>
<dbReference type="PANTHER" id="PTHR42685:SF22">
    <property type="entry name" value="CONDITIONED MEDIUM FACTOR RECEPTOR 1"/>
    <property type="match status" value="1"/>
</dbReference>
<evidence type="ECO:0000313" key="3">
    <source>
        <dbReference type="Proteomes" id="UP000334019"/>
    </source>
</evidence>
<dbReference type="GO" id="GO:0071949">
    <property type="term" value="F:FAD binding"/>
    <property type="evidence" value="ECO:0007669"/>
    <property type="project" value="InterPro"/>
</dbReference>
<gene>
    <name evidence="2" type="ORF">GH723_06515</name>
</gene>
<evidence type="ECO:0000259" key="1">
    <source>
        <dbReference type="Pfam" id="PF01494"/>
    </source>
</evidence>
<proteinExistence type="predicted"/>
<dbReference type="AlphaFoldDB" id="A0A5Q2RJQ8"/>
<accession>A0A5Q2RJQ8</accession>
<dbReference type="InterPro" id="IPR002938">
    <property type="entry name" value="FAD-bd"/>
</dbReference>
<keyword evidence="3" id="KW-1185">Reference proteome</keyword>
<dbReference type="InterPro" id="IPR036188">
    <property type="entry name" value="FAD/NAD-bd_sf"/>
</dbReference>
<dbReference type="EMBL" id="CP045851">
    <property type="protein sequence ID" value="QGG94791.1"/>
    <property type="molecule type" value="Genomic_DNA"/>
</dbReference>
<dbReference type="Proteomes" id="UP000334019">
    <property type="component" value="Chromosome"/>
</dbReference>
<dbReference type="InterPro" id="IPR050407">
    <property type="entry name" value="Geranylgeranyl_reductase"/>
</dbReference>
<feature type="domain" description="FAD-binding" evidence="1">
    <location>
        <begin position="2"/>
        <end position="179"/>
    </location>
</feature>
<dbReference type="Pfam" id="PF01494">
    <property type="entry name" value="FAD_binding_3"/>
    <property type="match status" value="1"/>
</dbReference>
<dbReference type="PANTHER" id="PTHR42685">
    <property type="entry name" value="GERANYLGERANYL DIPHOSPHATE REDUCTASE"/>
    <property type="match status" value="1"/>
</dbReference>
<reference evidence="2 3" key="1">
    <citation type="submission" date="2019-11" db="EMBL/GenBank/DDBJ databases">
        <authorList>
            <person name="He Y."/>
        </authorList>
    </citation>
    <scope>NUCLEOTIDE SEQUENCE [LARGE SCALE GENOMIC DNA]</scope>
    <source>
        <strain evidence="2 3">SCSIO 58843</strain>
    </source>
</reference>
<dbReference type="InterPro" id="IPR011777">
    <property type="entry name" value="Geranylgeranyl_Rdtase_fam"/>
</dbReference>
<dbReference type="Gene3D" id="3.50.50.60">
    <property type="entry name" value="FAD/NAD(P)-binding domain"/>
    <property type="match status" value="1"/>
</dbReference>
<dbReference type="GO" id="GO:0016628">
    <property type="term" value="F:oxidoreductase activity, acting on the CH-CH group of donors, NAD or NADP as acceptor"/>
    <property type="evidence" value="ECO:0007669"/>
    <property type="project" value="InterPro"/>
</dbReference>